<protein>
    <recommendedName>
        <fullName evidence="10">Protein sleepless</fullName>
    </recommendedName>
</protein>
<dbReference type="GO" id="GO:0098552">
    <property type="term" value="C:side of membrane"/>
    <property type="evidence" value="ECO:0007669"/>
    <property type="project" value="UniProtKB-KW"/>
</dbReference>
<evidence type="ECO:0000256" key="7">
    <source>
        <dbReference type="ARBA" id="ARBA00023288"/>
    </source>
</evidence>
<keyword evidence="2" id="KW-0336">GPI-anchor</keyword>
<dbReference type="Proteomes" id="UP000494040">
    <property type="component" value="Unassembled WGS sequence"/>
</dbReference>
<keyword evidence="2" id="KW-0325">Glycoprotein</keyword>
<dbReference type="InterPro" id="IPR050975">
    <property type="entry name" value="Sleep_regulator"/>
</dbReference>
<sequence>MGPALNMIPRGRVFFSPKSDITMELRVLIRLVFILTLLELGESLECYVCHSRQNSECGDPFPQGNTSGTIVTYDCMHVRNVGVGAVATSLALGGLQPQYSPLQPPPHYCFKMSVGDLAIRGCGKADICQNITDFCETCDSDGCNSAVNLHNAVFRFGCLTLAIHILLDLLKNVQ</sequence>
<dbReference type="KEGG" id="clec:106665005"/>
<proteinExistence type="predicted"/>
<dbReference type="EnsemblMetazoa" id="XM_014391123.2">
    <property type="protein sequence ID" value="XP_014246609.2"/>
    <property type="gene ID" value="LOC106665005"/>
</dbReference>
<dbReference type="RefSeq" id="XP_014246609.2">
    <property type="nucleotide sequence ID" value="XM_014391123.2"/>
</dbReference>
<name>A0A8I6RJR7_CIMLE</name>
<reference evidence="8" key="1">
    <citation type="submission" date="2022-01" db="UniProtKB">
        <authorList>
            <consortium name="EnsemblMetazoa"/>
        </authorList>
    </citation>
    <scope>IDENTIFICATION</scope>
</reference>
<keyword evidence="5" id="KW-1133">Transmembrane helix</keyword>
<evidence type="ECO:0000313" key="9">
    <source>
        <dbReference type="Proteomes" id="UP000494040"/>
    </source>
</evidence>
<dbReference type="PANTHER" id="PTHR33562">
    <property type="entry name" value="ATILLA, ISOFORM B-RELATED-RELATED"/>
    <property type="match status" value="1"/>
</dbReference>
<keyword evidence="7" id="KW-0449">Lipoprotein</keyword>
<evidence type="ECO:0000313" key="8">
    <source>
        <dbReference type="EnsemblMetazoa" id="XP_014246609.2"/>
    </source>
</evidence>
<evidence type="ECO:0008006" key="10">
    <source>
        <dbReference type="Google" id="ProtNLM"/>
    </source>
</evidence>
<dbReference type="OrthoDB" id="75169at2759"/>
<keyword evidence="6" id="KW-0472">Membrane</keyword>
<dbReference type="AlphaFoldDB" id="A0A8I6RJR7"/>
<evidence type="ECO:0000256" key="1">
    <source>
        <dbReference type="ARBA" id="ARBA00004589"/>
    </source>
</evidence>
<evidence type="ECO:0000256" key="6">
    <source>
        <dbReference type="ARBA" id="ARBA00023136"/>
    </source>
</evidence>
<evidence type="ECO:0000256" key="3">
    <source>
        <dbReference type="ARBA" id="ARBA00022692"/>
    </source>
</evidence>
<comment type="subcellular location">
    <subcellularLocation>
        <location evidence="1">Membrane</location>
        <topology evidence="1">Lipid-anchor</topology>
        <topology evidence="1">GPI-anchor</topology>
    </subcellularLocation>
</comment>
<evidence type="ECO:0000256" key="2">
    <source>
        <dbReference type="ARBA" id="ARBA00022622"/>
    </source>
</evidence>
<accession>A0A8I6RJR7</accession>
<evidence type="ECO:0000256" key="5">
    <source>
        <dbReference type="ARBA" id="ARBA00022989"/>
    </source>
</evidence>
<keyword evidence="3" id="KW-0812">Transmembrane</keyword>
<keyword evidence="9" id="KW-1185">Reference proteome</keyword>
<organism evidence="8 9">
    <name type="scientific">Cimex lectularius</name>
    <name type="common">Bed bug</name>
    <name type="synonym">Acanthia lectularia</name>
    <dbReference type="NCBI Taxonomy" id="79782"/>
    <lineage>
        <taxon>Eukaryota</taxon>
        <taxon>Metazoa</taxon>
        <taxon>Ecdysozoa</taxon>
        <taxon>Arthropoda</taxon>
        <taxon>Hexapoda</taxon>
        <taxon>Insecta</taxon>
        <taxon>Pterygota</taxon>
        <taxon>Neoptera</taxon>
        <taxon>Paraneoptera</taxon>
        <taxon>Hemiptera</taxon>
        <taxon>Heteroptera</taxon>
        <taxon>Panheteroptera</taxon>
        <taxon>Cimicomorpha</taxon>
        <taxon>Cimicidae</taxon>
        <taxon>Cimex</taxon>
    </lineage>
</organism>
<keyword evidence="4" id="KW-0732">Signal</keyword>
<dbReference type="GeneID" id="106665005"/>
<evidence type="ECO:0000256" key="4">
    <source>
        <dbReference type="ARBA" id="ARBA00022729"/>
    </source>
</evidence>